<dbReference type="InterPro" id="IPR039425">
    <property type="entry name" value="RNA_pol_sigma-70-like"/>
</dbReference>
<dbReference type="InterPro" id="IPR007627">
    <property type="entry name" value="RNA_pol_sigma70_r2"/>
</dbReference>
<evidence type="ECO:0000256" key="4">
    <source>
        <dbReference type="ARBA" id="ARBA00023163"/>
    </source>
</evidence>
<dbReference type="SUPFAM" id="SSF88946">
    <property type="entry name" value="Sigma2 domain of RNA polymerase sigma factors"/>
    <property type="match status" value="1"/>
</dbReference>
<accession>A0ABR9QL46</accession>
<evidence type="ECO:0000313" key="8">
    <source>
        <dbReference type="Proteomes" id="UP001516662"/>
    </source>
</evidence>
<evidence type="ECO:0000313" key="7">
    <source>
        <dbReference type="EMBL" id="MBE4909225.1"/>
    </source>
</evidence>
<dbReference type="Pfam" id="PF08281">
    <property type="entry name" value="Sigma70_r4_2"/>
    <property type="match status" value="1"/>
</dbReference>
<keyword evidence="8" id="KW-1185">Reference proteome</keyword>
<dbReference type="PANTHER" id="PTHR43133">
    <property type="entry name" value="RNA POLYMERASE ECF-TYPE SIGMA FACTO"/>
    <property type="match status" value="1"/>
</dbReference>
<name>A0ABR9QL46_9BACI</name>
<dbReference type="InterPro" id="IPR013249">
    <property type="entry name" value="RNA_pol_sigma70_r4_t2"/>
</dbReference>
<dbReference type="Proteomes" id="UP001516662">
    <property type="component" value="Unassembled WGS sequence"/>
</dbReference>
<comment type="similarity">
    <text evidence="1">Belongs to the sigma-70 factor family. ECF subfamily.</text>
</comment>
<dbReference type="Gene3D" id="1.10.1740.10">
    <property type="match status" value="1"/>
</dbReference>
<evidence type="ECO:0000256" key="3">
    <source>
        <dbReference type="ARBA" id="ARBA00023082"/>
    </source>
</evidence>
<evidence type="ECO:0000256" key="1">
    <source>
        <dbReference type="ARBA" id="ARBA00010641"/>
    </source>
</evidence>
<feature type="domain" description="RNA polymerase sigma-70 region 2" evidence="5">
    <location>
        <begin position="23"/>
        <end position="89"/>
    </location>
</feature>
<dbReference type="EMBL" id="JADCLJ010000021">
    <property type="protein sequence ID" value="MBE4909225.1"/>
    <property type="molecule type" value="Genomic_DNA"/>
</dbReference>
<keyword evidence="2" id="KW-0805">Transcription regulation</keyword>
<dbReference type="InterPro" id="IPR013325">
    <property type="entry name" value="RNA_pol_sigma_r2"/>
</dbReference>
<comment type="caution">
    <text evidence="7">The sequence shown here is derived from an EMBL/GenBank/DDBJ whole genome shotgun (WGS) entry which is preliminary data.</text>
</comment>
<dbReference type="InterPro" id="IPR013324">
    <property type="entry name" value="RNA_pol_sigma_r3/r4-like"/>
</dbReference>
<dbReference type="PANTHER" id="PTHR43133:SF51">
    <property type="entry name" value="RNA POLYMERASE SIGMA FACTOR"/>
    <property type="match status" value="1"/>
</dbReference>
<reference evidence="7 8" key="1">
    <citation type="submission" date="2020-10" db="EMBL/GenBank/DDBJ databases">
        <title>Bacillus sp. HD4P25, an endophyte from a halophyte.</title>
        <authorList>
            <person name="Sun J.-Q."/>
        </authorList>
    </citation>
    <scope>NUCLEOTIDE SEQUENCE [LARGE SCALE GENOMIC DNA]</scope>
    <source>
        <strain evidence="7 8">YIM 93174</strain>
    </source>
</reference>
<dbReference type="InterPro" id="IPR014284">
    <property type="entry name" value="RNA_pol_sigma-70_dom"/>
</dbReference>
<dbReference type="InterPro" id="IPR036388">
    <property type="entry name" value="WH-like_DNA-bd_sf"/>
</dbReference>
<keyword evidence="4" id="KW-0804">Transcription</keyword>
<sequence length="182" mass="21250">MDSQIELDVIKAQQGDKEAFCRLIKEIEPNLYRIASSIMRSEDECLDAAQEAVIKAYLSIEQLKQPQFFKTWITRILIRECTRLLKNRNKIIPMNTIDILESQNESNLEDNFELKEAISKLEKDYRIVITLFYIQDLSVKEISEIIEQPEGTVKSRLSRARKKLAQLLEDNIQVGGIRYEQI</sequence>
<gene>
    <name evidence="7" type="ORF">IMZ08_14255</name>
</gene>
<feature type="domain" description="RNA polymerase sigma factor 70 region 4 type 2" evidence="6">
    <location>
        <begin position="113"/>
        <end position="164"/>
    </location>
</feature>
<dbReference type="CDD" id="cd06171">
    <property type="entry name" value="Sigma70_r4"/>
    <property type="match status" value="1"/>
</dbReference>
<dbReference type="Pfam" id="PF04542">
    <property type="entry name" value="Sigma70_r2"/>
    <property type="match status" value="1"/>
</dbReference>
<evidence type="ECO:0000259" key="5">
    <source>
        <dbReference type="Pfam" id="PF04542"/>
    </source>
</evidence>
<dbReference type="SUPFAM" id="SSF88659">
    <property type="entry name" value="Sigma3 and sigma4 domains of RNA polymerase sigma factors"/>
    <property type="match status" value="1"/>
</dbReference>
<dbReference type="RefSeq" id="WP_193537642.1">
    <property type="nucleotide sequence ID" value="NZ_JADCLJ010000021.1"/>
</dbReference>
<dbReference type="Gene3D" id="1.10.10.10">
    <property type="entry name" value="Winged helix-like DNA-binding domain superfamily/Winged helix DNA-binding domain"/>
    <property type="match status" value="1"/>
</dbReference>
<evidence type="ECO:0000256" key="2">
    <source>
        <dbReference type="ARBA" id="ARBA00023015"/>
    </source>
</evidence>
<keyword evidence="3" id="KW-0731">Sigma factor</keyword>
<evidence type="ECO:0000259" key="6">
    <source>
        <dbReference type="Pfam" id="PF08281"/>
    </source>
</evidence>
<dbReference type="NCBIfam" id="TIGR02937">
    <property type="entry name" value="sigma70-ECF"/>
    <property type="match status" value="1"/>
</dbReference>
<protein>
    <submittedName>
        <fullName evidence="7">Sigma-70 family RNA polymerase sigma factor</fullName>
    </submittedName>
</protein>
<proteinExistence type="inferred from homology"/>
<organism evidence="7 8">
    <name type="scientific">Litchfieldia luteola</name>
    <dbReference type="NCBI Taxonomy" id="682179"/>
    <lineage>
        <taxon>Bacteria</taxon>
        <taxon>Bacillati</taxon>
        <taxon>Bacillota</taxon>
        <taxon>Bacilli</taxon>
        <taxon>Bacillales</taxon>
        <taxon>Bacillaceae</taxon>
        <taxon>Litchfieldia</taxon>
    </lineage>
</organism>